<proteinExistence type="predicted"/>
<dbReference type="InterPro" id="IPR001789">
    <property type="entry name" value="Sig_transdc_resp-reg_receiver"/>
</dbReference>
<dbReference type="InterPro" id="IPR009057">
    <property type="entry name" value="Homeodomain-like_sf"/>
</dbReference>
<keyword evidence="4" id="KW-0238">DNA-binding</keyword>
<dbReference type="PANTHER" id="PTHR32071:SF113">
    <property type="entry name" value="ALGINATE BIOSYNTHESIS TRANSCRIPTIONAL REGULATORY PROTEIN ALGB"/>
    <property type="match status" value="1"/>
</dbReference>
<dbReference type="InterPro" id="IPR025943">
    <property type="entry name" value="Sigma_54_int_dom_ATP-bd_2"/>
</dbReference>
<comment type="caution">
    <text evidence="9">The sequence shown here is derived from an EMBL/GenBank/DDBJ whole genome shotgun (WGS) entry which is preliminary data.</text>
</comment>
<accession>A0ABS0J6C6</accession>
<dbReference type="EMBL" id="VRYY01000420">
    <property type="protein sequence ID" value="MBG3877934.1"/>
    <property type="molecule type" value="Genomic_DNA"/>
</dbReference>
<dbReference type="SMART" id="SM00382">
    <property type="entry name" value="AAA"/>
    <property type="match status" value="1"/>
</dbReference>
<evidence type="ECO:0000256" key="3">
    <source>
        <dbReference type="ARBA" id="ARBA00023015"/>
    </source>
</evidence>
<protein>
    <submittedName>
        <fullName evidence="9">Sigma-54-dependent Fis family transcriptional regulator</fullName>
    </submittedName>
</protein>
<dbReference type="Gene3D" id="3.40.50.2300">
    <property type="match status" value="1"/>
</dbReference>
<keyword evidence="2" id="KW-0067">ATP-binding</keyword>
<dbReference type="InterPro" id="IPR058031">
    <property type="entry name" value="AAA_lid_NorR"/>
</dbReference>
<dbReference type="InterPro" id="IPR003593">
    <property type="entry name" value="AAA+_ATPase"/>
</dbReference>
<dbReference type="InterPro" id="IPR002078">
    <property type="entry name" value="Sigma_54_int"/>
</dbReference>
<dbReference type="CDD" id="cd00009">
    <property type="entry name" value="AAA"/>
    <property type="match status" value="1"/>
</dbReference>
<reference evidence="9 10" key="1">
    <citation type="submission" date="2019-08" db="EMBL/GenBank/DDBJ databases">
        <authorList>
            <person name="Luo N."/>
        </authorList>
    </citation>
    <scope>NUCLEOTIDE SEQUENCE [LARGE SCALE GENOMIC DNA]</scope>
    <source>
        <strain evidence="9 10">NCIMB 9442</strain>
    </source>
</reference>
<dbReference type="PANTHER" id="PTHR32071">
    <property type="entry name" value="TRANSCRIPTIONAL REGULATORY PROTEIN"/>
    <property type="match status" value="1"/>
</dbReference>
<dbReference type="InterPro" id="IPR027417">
    <property type="entry name" value="P-loop_NTPase"/>
</dbReference>
<dbReference type="Pfam" id="PF00158">
    <property type="entry name" value="Sigma54_activat"/>
    <property type="match status" value="1"/>
</dbReference>
<dbReference type="PROSITE" id="PS50045">
    <property type="entry name" value="SIGMA54_INTERACT_4"/>
    <property type="match status" value="1"/>
</dbReference>
<dbReference type="SUPFAM" id="SSF46689">
    <property type="entry name" value="Homeodomain-like"/>
    <property type="match status" value="1"/>
</dbReference>
<keyword evidence="6" id="KW-0597">Phosphoprotein</keyword>
<feature type="modified residue" description="4-aspartylphosphate" evidence="6">
    <location>
        <position position="52"/>
    </location>
</feature>
<evidence type="ECO:0000256" key="4">
    <source>
        <dbReference type="ARBA" id="ARBA00023125"/>
    </source>
</evidence>
<keyword evidence="5" id="KW-0804">Transcription</keyword>
<dbReference type="RefSeq" id="WP_196609974.1">
    <property type="nucleotide sequence ID" value="NZ_VRYY01000420.1"/>
</dbReference>
<dbReference type="PROSITE" id="PS00688">
    <property type="entry name" value="SIGMA54_INTERACT_3"/>
    <property type="match status" value="1"/>
</dbReference>
<keyword evidence="10" id="KW-1185">Reference proteome</keyword>
<dbReference type="PROSITE" id="PS00676">
    <property type="entry name" value="SIGMA54_INTERACT_2"/>
    <property type="match status" value="1"/>
</dbReference>
<dbReference type="CDD" id="cd00156">
    <property type="entry name" value="REC"/>
    <property type="match status" value="1"/>
</dbReference>
<organism evidence="9 10">
    <name type="scientific">Nitratidesulfovibrio oxamicus</name>
    <dbReference type="NCBI Taxonomy" id="32016"/>
    <lineage>
        <taxon>Bacteria</taxon>
        <taxon>Pseudomonadati</taxon>
        <taxon>Thermodesulfobacteriota</taxon>
        <taxon>Desulfovibrionia</taxon>
        <taxon>Desulfovibrionales</taxon>
        <taxon>Desulfovibrionaceae</taxon>
        <taxon>Nitratidesulfovibrio</taxon>
    </lineage>
</organism>
<dbReference type="InterPro" id="IPR025944">
    <property type="entry name" value="Sigma_54_int_dom_CS"/>
</dbReference>
<feature type="domain" description="Sigma-54 factor interaction" evidence="7">
    <location>
        <begin position="139"/>
        <end position="368"/>
    </location>
</feature>
<dbReference type="Pfam" id="PF25601">
    <property type="entry name" value="AAA_lid_14"/>
    <property type="match status" value="1"/>
</dbReference>
<dbReference type="SMART" id="SM00448">
    <property type="entry name" value="REC"/>
    <property type="match status" value="1"/>
</dbReference>
<dbReference type="Gene3D" id="3.40.50.300">
    <property type="entry name" value="P-loop containing nucleotide triphosphate hydrolases"/>
    <property type="match status" value="1"/>
</dbReference>
<evidence type="ECO:0000259" key="7">
    <source>
        <dbReference type="PROSITE" id="PS50045"/>
    </source>
</evidence>
<evidence type="ECO:0000256" key="1">
    <source>
        <dbReference type="ARBA" id="ARBA00022741"/>
    </source>
</evidence>
<dbReference type="Gene3D" id="1.10.8.60">
    <property type="match status" value="1"/>
</dbReference>
<evidence type="ECO:0000313" key="9">
    <source>
        <dbReference type="EMBL" id="MBG3877934.1"/>
    </source>
</evidence>
<dbReference type="SUPFAM" id="SSF52172">
    <property type="entry name" value="CheY-like"/>
    <property type="match status" value="1"/>
</dbReference>
<keyword evidence="1" id="KW-0547">Nucleotide-binding</keyword>
<dbReference type="Pfam" id="PF00072">
    <property type="entry name" value="Response_reg"/>
    <property type="match status" value="1"/>
</dbReference>
<gene>
    <name evidence="9" type="ORF">FVW20_13185</name>
</gene>
<name>A0ABS0J6C6_9BACT</name>
<dbReference type="InterPro" id="IPR011006">
    <property type="entry name" value="CheY-like_superfamily"/>
</dbReference>
<dbReference type="PROSITE" id="PS50110">
    <property type="entry name" value="RESPONSE_REGULATORY"/>
    <property type="match status" value="1"/>
</dbReference>
<sequence length="477" mass="52556">MPEILIIDDDPLVAETLADLAEDMGHVPLRAASLADGLAHADAGFGDVVLLDVMMPDGNGLEALPRFVASPPRPEVIIITGADAEQSAEMAVRNGAWDYITKGAPVSAIRLAILRALEFRNEKLARTAQQGRPFNPAGLVGTSPAFMDCLDLVAKAARSDVPVLITGETGTGKELASRAIHENSDRAGRPFVVVDCAALPENLAESVLFGHVRGAFTGADRDAEGLIRQASGGTLFLDEIGELSPNLQKTFLRALQERRFRPVGGRQEVEGDFRLLAATNRDLQLMVRRGEFREDLLYRVRSMHIALPPLRQREDDLRPLAEHFVHQYCERNNLPSRILTQELLRALGAQHWPGNVRELRNTMETMIAFADGVRTLYPAHLPEHIRVRHLRATAEGMRADHTGHMTSGDHAEVASQDLPLAGLSIPTWMTYRDVALERAAVDYFQNLLAYAGGDMVKAQQLSGLSRAQFYRLLRKLR</sequence>
<evidence type="ECO:0000256" key="6">
    <source>
        <dbReference type="PROSITE-ProRule" id="PRU00169"/>
    </source>
</evidence>
<dbReference type="Proteomes" id="UP001194469">
    <property type="component" value="Unassembled WGS sequence"/>
</dbReference>
<evidence type="ECO:0000256" key="5">
    <source>
        <dbReference type="ARBA" id="ARBA00023163"/>
    </source>
</evidence>
<feature type="domain" description="Response regulatory" evidence="8">
    <location>
        <begin position="3"/>
        <end position="117"/>
    </location>
</feature>
<evidence type="ECO:0000259" key="8">
    <source>
        <dbReference type="PROSITE" id="PS50110"/>
    </source>
</evidence>
<keyword evidence="3" id="KW-0805">Transcription regulation</keyword>
<evidence type="ECO:0000256" key="2">
    <source>
        <dbReference type="ARBA" id="ARBA00022840"/>
    </source>
</evidence>
<dbReference type="SUPFAM" id="SSF52540">
    <property type="entry name" value="P-loop containing nucleoside triphosphate hydrolases"/>
    <property type="match status" value="1"/>
</dbReference>
<evidence type="ECO:0000313" key="10">
    <source>
        <dbReference type="Proteomes" id="UP001194469"/>
    </source>
</evidence>